<feature type="transmembrane region" description="Helical" evidence="6">
    <location>
        <begin position="157"/>
        <end position="182"/>
    </location>
</feature>
<feature type="transmembrane region" description="Helical" evidence="6">
    <location>
        <begin position="132"/>
        <end position="151"/>
    </location>
</feature>
<evidence type="ECO:0000256" key="4">
    <source>
        <dbReference type="ARBA" id="ARBA00022989"/>
    </source>
</evidence>
<dbReference type="EMBL" id="JBHTBR010000002">
    <property type="protein sequence ID" value="MFC7290398.1"/>
    <property type="molecule type" value="Genomic_DNA"/>
</dbReference>
<dbReference type="PROSITE" id="PS50850">
    <property type="entry name" value="MFS"/>
    <property type="match status" value="1"/>
</dbReference>
<dbReference type="InterPro" id="IPR020846">
    <property type="entry name" value="MFS_dom"/>
</dbReference>
<feature type="transmembrane region" description="Helical" evidence="6">
    <location>
        <begin position="43"/>
        <end position="63"/>
    </location>
</feature>
<dbReference type="SUPFAM" id="SSF103473">
    <property type="entry name" value="MFS general substrate transporter"/>
    <property type="match status" value="1"/>
</dbReference>
<comment type="subcellular location">
    <subcellularLocation>
        <location evidence="1">Cell membrane</location>
        <topology evidence="1">Multi-pass membrane protein</topology>
    </subcellularLocation>
</comment>
<feature type="transmembrane region" description="Helical" evidence="6">
    <location>
        <begin position="75"/>
        <end position="98"/>
    </location>
</feature>
<dbReference type="PANTHER" id="PTHR43124">
    <property type="entry name" value="PURINE EFFLUX PUMP PBUE"/>
    <property type="match status" value="1"/>
</dbReference>
<feature type="transmembrane region" description="Helical" evidence="6">
    <location>
        <begin position="238"/>
        <end position="259"/>
    </location>
</feature>
<evidence type="ECO:0000256" key="2">
    <source>
        <dbReference type="ARBA" id="ARBA00022475"/>
    </source>
</evidence>
<name>A0ABW2IHJ5_9PROT</name>
<proteinExistence type="predicted"/>
<evidence type="ECO:0000256" key="6">
    <source>
        <dbReference type="SAM" id="Phobius"/>
    </source>
</evidence>
<keyword evidence="3 6" id="KW-0812">Transmembrane</keyword>
<evidence type="ECO:0000256" key="5">
    <source>
        <dbReference type="ARBA" id="ARBA00023136"/>
    </source>
</evidence>
<sequence>MRISEHGQILALTLATFVAGANEYVLAGTLDLVSKGLNVSVEATGQLITIYALVYGICVPIVVAMTSQIGRRKVLVAAMSIYAIASGLCFFVNDYWVFWGFRVLQALSGGVAVVSALSTAATVAGPASQGRAIATVIMGFTASLIVAVPAGREISLYLGWHAVFLVIGVLGVIAAVVQQFALPALPPAASVPLSQQVAMLKRPAIIGGLLVTMLWMAGYVVTYSYLTPYLADVQSVSGSAISIILLLFGIASLIGSRVGGANTDRFGYHKTLVASKMLQVLLLLMLALVASVVHQGATIVVAVILVLWSVAAWASGPSQQVRVASLDPNASGVLVGLNQSAMQLGIAAGTAMGGMITSDYGLNALPWFSALVVAMALLIMMALHKAPASHSHGSVH</sequence>
<feature type="transmembrane region" description="Helical" evidence="6">
    <location>
        <begin position="280"/>
        <end position="308"/>
    </location>
</feature>
<reference evidence="9" key="1">
    <citation type="journal article" date="2019" name="Int. J. Syst. Evol. Microbiol.">
        <title>The Global Catalogue of Microorganisms (GCM) 10K type strain sequencing project: providing services to taxonomists for standard genome sequencing and annotation.</title>
        <authorList>
            <consortium name="The Broad Institute Genomics Platform"/>
            <consortium name="The Broad Institute Genome Sequencing Center for Infectious Disease"/>
            <person name="Wu L."/>
            <person name="Ma J."/>
        </authorList>
    </citation>
    <scope>NUCLEOTIDE SEQUENCE [LARGE SCALE GENOMIC DNA]</scope>
    <source>
        <strain evidence="9">CCUG 51308</strain>
    </source>
</reference>
<evidence type="ECO:0000256" key="1">
    <source>
        <dbReference type="ARBA" id="ARBA00004651"/>
    </source>
</evidence>
<keyword evidence="5 6" id="KW-0472">Membrane</keyword>
<organism evidence="8 9">
    <name type="scientific">Hirschia litorea</name>
    <dbReference type="NCBI Taxonomy" id="1199156"/>
    <lineage>
        <taxon>Bacteria</taxon>
        <taxon>Pseudomonadati</taxon>
        <taxon>Pseudomonadota</taxon>
        <taxon>Alphaproteobacteria</taxon>
        <taxon>Hyphomonadales</taxon>
        <taxon>Hyphomonadaceae</taxon>
        <taxon>Hirschia</taxon>
    </lineage>
</organism>
<dbReference type="Pfam" id="PF07690">
    <property type="entry name" value="MFS_1"/>
    <property type="match status" value="1"/>
</dbReference>
<dbReference type="CDD" id="cd17324">
    <property type="entry name" value="MFS_NepI_like"/>
    <property type="match status" value="1"/>
</dbReference>
<dbReference type="InterPro" id="IPR050189">
    <property type="entry name" value="MFS_Efflux_Transporters"/>
</dbReference>
<evidence type="ECO:0000256" key="3">
    <source>
        <dbReference type="ARBA" id="ARBA00022692"/>
    </source>
</evidence>
<dbReference type="Proteomes" id="UP001596492">
    <property type="component" value="Unassembled WGS sequence"/>
</dbReference>
<feature type="transmembrane region" description="Helical" evidence="6">
    <location>
        <begin position="104"/>
        <end position="125"/>
    </location>
</feature>
<feature type="domain" description="Major facilitator superfamily (MFS) profile" evidence="7">
    <location>
        <begin position="8"/>
        <end position="387"/>
    </location>
</feature>
<dbReference type="InterPro" id="IPR036259">
    <property type="entry name" value="MFS_trans_sf"/>
</dbReference>
<feature type="transmembrane region" description="Helical" evidence="6">
    <location>
        <begin position="364"/>
        <end position="383"/>
    </location>
</feature>
<dbReference type="Gene3D" id="1.20.1250.20">
    <property type="entry name" value="MFS general substrate transporter like domains"/>
    <property type="match status" value="1"/>
</dbReference>
<feature type="transmembrane region" description="Helical" evidence="6">
    <location>
        <begin position="203"/>
        <end position="226"/>
    </location>
</feature>
<accession>A0ABW2IHJ5</accession>
<keyword evidence="2" id="KW-1003">Cell membrane</keyword>
<keyword evidence="4 6" id="KW-1133">Transmembrane helix</keyword>
<gene>
    <name evidence="8" type="ORF">ACFQS8_02120</name>
</gene>
<dbReference type="InterPro" id="IPR011701">
    <property type="entry name" value="MFS"/>
</dbReference>
<keyword evidence="9" id="KW-1185">Reference proteome</keyword>
<dbReference type="PANTHER" id="PTHR43124:SF10">
    <property type="entry name" value="PURINE EFFLUX PUMP PBUE"/>
    <property type="match status" value="1"/>
</dbReference>
<evidence type="ECO:0000259" key="7">
    <source>
        <dbReference type="PROSITE" id="PS50850"/>
    </source>
</evidence>
<evidence type="ECO:0000313" key="8">
    <source>
        <dbReference type="EMBL" id="MFC7290398.1"/>
    </source>
</evidence>
<comment type="caution">
    <text evidence="8">The sequence shown here is derived from an EMBL/GenBank/DDBJ whole genome shotgun (WGS) entry which is preliminary data.</text>
</comment>
<protein>
    <submittedName>
        <fullName evidence="8">MFS transporter</fullName>
    </submittedName>
</protein>
<dbReference type="RefSeq" id="WP_382165256.1">
    <property type="nucleotide sequence ID" value="NZ_JBHTBR010000002.1"/>
</dbReference>
<evidence type="ECO:0000313" key="9">
    <source>
        <dbReference type="Proteomes" id="UP001596492"/>
    </source>
</evidence>